<dbReference type="STRING" id="22663.A0A2I0KR90"/>
<reference evidence="2 3" key="1">
    <citation type="submission" date="2017-11" db="EMBL/GenBank/DDBJ databases">
        <title>De-novo sequencing of pomegranate (Punica granatum L.) genome.</title>
        <authorList>
            <person name="Akparov Z."/>
            <person name="Amiraslanov A."/>
            <person name="Hajiyeva S."/>
            <person name="Abbasov M."/>
            <person name="Kaur K."/>
            <person name="Hamwieh A."/>
            <person name="Solovyev V."/>
            <person name="Salamov A."/>
            <person name="Braich B."/>
            <person name="Kosarev P."/>
            <person name="Mahmoud A."/>
            <person name="Hajiyev E."/>
            <person name="Babayeva S."/>
            <person name="Izzatullayeva V."/>
            <person name="Mammadov A."/>
            <person name="Mammadov A."/>
            <person name="Sharifova S."/>
            <person name="Ojaghi J."/>
            <person name="Eynullazada K."/>
            <person name="Bayramov B."/>
            <person name="Abdulazimova A."/>
            <person name="Shahmuradov I."/>
        </authorList>
    </citation>
    <scope>NUCLEOTIDE SEQUENCE [LARGE SCALE GENOMIC DNA]</scope>
    <source>
        <strain evidence="3">cv. AG2017</strain>
        <tissue evidence="2">Leaf</tissue>
    </source>
</reference>
<evidence type="ECO:0000256" key="1">
    <source>
        <dbReference type="ARBA" id="ARBA00023002"/>
    </source>
</evidence>
<dbReference type="EMBL" id="PGOL01000410">
    <property type="protein sequence ID" value="PKI71002.1"/>
    <property type="molecule type" value="Genomic_DNA"/>
</dbReference>
<comment type="caution">
    <text evidence="2">The sequence shown here is derived from an EMBL/GenBank/DDBJ whole genome shotgun (WGS) entry which is preliminary data.</text>
</comment>
<protein>
    <recommendedName>
        <fullName evidence="4">TauD/TfdA-like domain-containing protein</fullName>
    </recommendedName>
</protein>
<dbReference type="Proteomes" id="UP000233551">
    <property type="component" value="Unassembled WGS sequence"/>
</dbReference>
<evidence type="ECO:0000313" key="2">
    <source>
        <dbReference type="EMBL" id="PKI71002.1"/>
    </source>
</evidence>
<evidence type="ECO:0008006" key="4">
    <source>
        <dbReference type="Google" id="ProtNLM"/>
    </source>
</evidence>
<dbReference type="GO" id="GO:0016491">
    <property type="term" value="F:oxidoreductase activity"/>
    <property type="evidence" value="ECO:0007669"/>
    <property type="project" value="UniProtKB-KW"/>
</dbReference>
<dbReference type="Gene3D" id="3.60.130.10">
    <property type="entry name" value="Clavaminate synthase-like"/>
    <property type="match status" value="2"/>
</dbReference>
<keyword evidence="3" id="KW-1185">Reference proteome</keyword>
<dbReference type="AlphaFoldDB" id="A0A2I0KR90"/>
<organism evidence="2 3">
    <name type="scientific">Punica granatum</name>
    <name type="common">Pomegranate</name>
    <dbReference type="NCBI Taxonomy" id="22663"/>
    <lineage>
        <taxon>Eukaryota</taxon>
        <taxon>Viridiplantae</taxon>
        <taxon>Streptophyta</taxon>
        <taxon>Embryophyta</taxon>
        <taxon>Tracheophyta</taxon>
        <taxon>Spermatophyta</taxon>
        <taxon>Magnoliopsida</taxon>
        <taxon>eudicotyledons</taxon>
        <taxon>Gunneridae</taxon>
        <taxon>Pentapetalae</taxon>
        <taxon>rosids</taxon>
        <taxon>malvids</taxon>
        <taxon>Myrtales</taxon>
        <taxon>Lythraceae</taxon>
        <taxon>Punica</taxon>
    </lineage>
</organism>
<name>A0A2I0KR90_PUNGR</name>
<dbReference type="PANTHER" id="PTHR10696:SF21">
    <property type="entry name" value="TAUD_TFDA-LIKE DOMAIN-CONTAINING PROTEIN"/>
    <property type="match status" value="1"/>
</dbReference>
<keyword evidence="1" id="KW-0560">Oxidoreductase</keyword>
<accession>A0A2I0KR90</accession>
<dbReference type="InterPro" id="IPR050411">
    <property type="entry name" value="AlphaKG_dependent_hydroxylases"/>
</dbReference>
<sequence>MALTLIDKGFLRPQFKRDSSRITFYLKQSPYLQIKFIGWNKAEFFAESQVPHQKSYSSVPFPTVLSPAAALPSSASLLAQSVKVHGLYLKSLLHKSGAVLLGGYGVSTADEFNEVVEAFEFEELLRYIGGVALRTNVVGRVFTANESPPEQKISFHHEMAHVITYIHMIQSSYSTNYLLSDYVLYGDDDDPSSAIGHSWKSTLFTNDKSIAEKRAAHLGMKLQWTEDCVKTIMGPILAIRFDNSRNCKIWFNSMVAPYTRWKDSRNDPEKAGKLGNS</sequence>
<dbReference type="SUPFAM" id="SSF51197">
    <property type="entry name" value="Clavaminate synthase-like"/>
    <property type="match status" value="1"/>
</dbReference>
<evidence type="ECO:0000313" key="3">
    <source>
        <dbReference type="Proteomes" id="UP000233551"/>
    </source>
</evidence>
<dbReference type="InterPro" id="IPR042098">
    <property type="entry name" value="TauD-like_sf"/>
</dbReference>
<gene>
    <name evidence="2" type="ORF">CRG98_008583</name>
</gene>
<dbReference type="PANTHER" id="PTHR10696">
    <property type="entry name" value="GAMMA-BUTYROBETAINE HYDROXYLASE-RELATED"/>
    <property type="match status" value="1"/>
</dbReference>
<proteinExistence type="predicted"/>